<dbReference type="InterPro" id="IPR006533">
    <property type="entry name" value="T6SS_Vgr_RhsGE"/>
</dbReference>
<feature type="domain" description="DUF2345" evidence="3">
    <location>
        <begin position="668"/>
        <end position="778"/>
    </location>
</feature>
<dbReference type="Gene3D" id="2.30.110.50">
    <property type="match status" value="1"/>
</dbReference>
<dbReference type="RefSeq" id="WP_126240437.1">
    <property type="nucleotide sequence ID" value="NZ_CADEQC010000001.1"/>
</dbReference>
<protein>
    <submittedName>
        <fullName evidence="5">Type VI secretion system tip protein VgrG</fullName>
    </submittedName>
</protein>
<feature type="region of interest" description="Disordered" evidence="1">
    <location>
        <begin position="650"/>
        <end position="670"/>
    </location>
</feature>
<dbReference type="InterPro" id="IPR037026">
    <property type="entry name" value="Vgr_OB-fold_dom_sf"/>
</dbReference>
<evidence type="ECO:0000259" key="4">
    <source>
        <dbReference type="Pfam" id="PF13296"/>
    </source>
</evidence>
<feature type="domain" description="Gp5/Type VI secretion system Vgr protein OB-fold" evidence="2">
    <location>
        <begin position="436"/>
        <end position="503"/>
    </location>
</feature>
<feature type="compositionally biased region" description="Gly residues" evidence="1">
    <location>
        <begin position="658"/>
        <end position="670"/>
    </location>
</feature>
<reference evidence="5" key="1">
    <citation type="submission" date="2022-09" db="EMBL/GenBank/DDBJ databases">
        <title>Genomic of Burkholderia gladioli.</title>
        <authorList>
            <person name="Wu H."/>
        </authorList>
    </citation>
    <scope>NUCLEOTIDE SEQUENCE</scope>
    <source>
        <strain evidence="5">ZN-S4</strain>
    </source>
</reference>
<dbReference type="Pfam" id="PF05954">
    <property type="entry name" value="Phage_GPD"/>
    <property type="match status" value="1"/>
</dbReference>
<proteinExistence type="predicted"/>
<dbReference type="Gene3D" id="2.40.50.230">
    <property type="entry name" value="Gp5 N-terminal domain"/>
    <property type="match status" value="1"/>
</dbReference>
<accession>A0AB38TYH4</accession>
<dbReference type="Pfam" id="PF10106">
    <property type="entry name" value="DUF2345"/>
    <property type="match status" value="1"/>
</dbReference>
<dbReference type="SUPFAM" id="SSF69279">
    <property type="entry name" value="Phage tail proteins"/>
    <property type="match status" value="2"/>
</dbReference>
<evidence type="ECO:0000259" key="3">
    <source>
        <dbReference type="Pfam" id="PF10106"/>
    </source>
</evidence>
<evidence type="ECO:0000313" key="6">
    <source>
        <dbReference type="Proteomes" id="UP001059745"/>
    </source>
</evidence>
<dbReference type="InterPro" id="IPR006531">
    <property type="entry name" value="Gp5/Vgr_OB"/>
</dbReference>
<evidence type="ECO:0000256" key="1">
    <source>
        <dbReference type="SAM" id="MobiDB-lite"/>
    </source>
</evidence>
<dbReference type="Pfam" id="PF13296">
    <property type="entry name" value="T6SS_Vgr"/>
    <property type="match status" value="1"/>
</dbReference>
<gene>
    <name evidence="5" type="ORF">NYZ96_27870</name>
</gene>
<feature type="domain" description="Putative type VI secretion system Rhs element associated Vgr" evidence="4">
    <location>
        <begin position="523"/>
        <end position="626"/>
    </location>
</feature>
<dbReference type="Gene3D" id="3.55.50.10">
    <property type="entry name" value="Baseplate protein-like domains"/>
    <property type="match status" value="1"/>
</dbReference>
<dbReference type="NCBIfam" id="TIGR01646">
    <property type="entry name" value="vgr_GE"/>
    <property type="match status" value="1"/>
</dbReference>
<evidence type="ECO:0000259" key="2">
    <source>
        <dbReference type="Pfam" id="PF04717"/>
    </source>
</evidence>
<dbReference type="EMBL" id="CP104215">
    <property type="protein sequence ID" value="UWX72255.1"/>
    <property type="molecule type" value="Genomic_DNA"/>
</dbReference>
<dbReference type="InterPro" id="IPR018769">
    <property type="entry name" value="VgrG2_DUF2345"/>
</dbReference>
<dbReference type="Proteomes" id="UP001059745">
    <property type="component" value="Chromosome 2"/>
</dbReference>
<feature type="region of interest" description="Disordered" evidence="1">
    <location>
        <begin position="242"/>
        <end position="262"/>
    </location>
</feature>
<dbReference type="InterPro" id="IPR028244">
    <property type="entry name" value="T6SS_Rhs_Vgr_dom"/>
</dbReference>
<dbReference type="SUPFAM" id="SSF69255">
    <property type="entry name" value="gp5 N-terminal domain-like"/>
    <property type="match status" value="1"/>
</dbReference>
<dbReference type="AlphaFoldDB" id="A0AB38TYH4"/>
<organism evidence="5 6">
    <name type="scientific">Burkholderia gladioli</name>
    <name type="common">Pseudomonas marginata</name>
    <name type="synonym">Phytomonas marginata</name>
    <dbReference type="NCBI Taxonomy" id="28095"/>
    <lineage>
        <taxon>Bacteria</taxon>
        <taxon>Pseudomonadati</taxon>
        <taxon>Pseudomonadota</taxon>
        <taxon>Betaproteobacteria</taxon>
        <taxon>Burkholderiales</taxon>
        <taxon>Burkholderiaceae</taxon>
        <taxon>Burkholderia</taxon>
    </lineage>
</organism>
<dbReference type="Pfam" id="PF04717">
    <property type="entry name" value="Phage_base_V"/>
    <property type="match status" value="1"/>
</dbReference>
<dbReference type="Gene3D" id="4.10.220.110">
    <property type="match status" value="1"/>
</dbReference>
<sequence length="1009" mass="109827">MSLLEDLQRLGDGLVQRDRLLKLDTPLGDNALLPYRVVGQSRIGRDFEFTLDVVSTRSTIELKTLIAQPLTLWIQQSDRSYRPHHGYIQMARRLGADGGLTFHQLGFASWLHFLKFRRDQRIWQDKPIDAIIADVLGAHPQAQGMFRFDVARPLPSLSFCRQNESDWNFVHRLMESEGLFGFWKTAPDGKSHNLTITDRLTALDAAVPLSFYRGGTHHEVDALTQWAGTRSLQSTSLSTRTFDYKRPSNSANPKGTSLPTMPNQGDLPEQAEVYIYSGAYAFLAQQRGDDLSKLRVEEWESRAKRYHGSGAWRAADAGARFSLDGHPEHDRDPASQRRFATIETRWSIENNLPFKQAPRRFPHDLRDALDDARTREAGNEGSKVTGMDGAEGFFLVEIEAQRDTVPFRSPFEHEKPQTHLESAIVVGAGGEEIYTDELNRIKVQFIWDRLNGRDERASCWVRVAQSDTGDGYGGVHMPRVGEEVLIDYIGGDCDRPVVTARLYNGAAKPQWHSHGLLSGFRSKEYGGTGFNQLVMDDSTGQGRAQLYSSSYNSHLHLGYLVQHTGNARGAFLGSGFDLKSEAHGAIRAEKGIYISTHPASAAQPLNMQPVNEQLINSESVIEAVSEASVAAQAESLRSGQDMLRRFTDATRHSVTGSAGSGGRTAGGGTGNANGFASPVMLMASPAGIALSTPQTTHLSADQHVNLVSGEDTYLATGKSLIASVVEKISLFVQKAGIKLFAAGGKIELWAQNDAMSLTSAKDLTLRSAQAQIALAAAQDVKISSAQGPVTVAASQGITLTSGEAYVKIANGNIELGCPGSITLKSANFHWEGPASLPHTDQLWPGQIPANFSSKVIVDKQLQERIGAGAAAIPYQFIGEDGAMIAQGTLDEMGATQRVFHPSTDAMHVLLGEKGPWHITEHADDDLCGCGEDHSAAPGPGFTRLVDDAATREDATGDAGNDEGRPLQAAFDADQAPQVDAQTLQFQRSLIEQLVFNDPAIRQAIQDGED</sequence>
<feature type="compositionally biased region" description="Polar residues" evidence="1">
    <location>
        <begin position="247"/>
        <end position="262"/>
    </location>
</feature>
<name>A0AB38TYH4_BURGA</name>
<evidence type="ECO:0000313" key="5">
    <source>
        <dbReference type="EMBL" id="UWX72255.1"/>
    </source>
</evidence>